<dbReference type="PANTHER" id="PTHR42773">
    <property type="entry name" value="METALLO-BETA-LACTAMASE-RELATED"/>
    <property type="match status" value="1"/>
</dbReference>
<dbReference type="Gene3D" id="3.60.15.10">
    <property type="entry name" value="Ribonuclease Z/Hydroxyacylglutathione hydrolase-like"/>
    <property type="match status" value="1"/>
</dbReference>
<dbReference type="CDD" id="cd07727">
    <property type="entry name" value="YmaE-like_MBL-fold"/>
    <property type="match status" value="1"/>
</dbReference>
<dbReference type="Proteomes" id="UP000654604">
    <property type="component" value="Unassembled WGS sequence"/>
</dbReference>
<organism evidence="2 3">
    <name type="scientific">Cyanobacterium stanieri LEGE 03274</name>
    <dbReference type="NCBI Taxonomy" id="1828756"/>
    <lineage>
        <taxon>Bacteria</taxon>
        <taxon>Bacillati</taxon>
        <taxon>Cyanobacteriota</taxon>
        <taxon>Cyanophyceae</taxon>
        <taxon>Oscillatoriophycideae</taxon>
        <taxon>Chroococcales</taxon>
        <taxon>Geminocystaceae</taxon>
        <taxon>Cyanobacterium</taxon>
    </lineage>
</organism>
<evidence type="ECO:0000259" key="1">
    <source>
        <dbReference type="SMART" id="SM00849"/>
    </source>
</evidence>
<dbReference type="RefSeq" id="WP_193801067.1">
    <property type="nucleotide sequence ID" value="NZ_JADEWC010000019.1"/>
</dbReference>
<dbReference type="PANTHER" id="PTHR42773:SF1">
    <property type="entry name" value="METALLO-BETA-LACTAMASE FAMILY PROTEIN"/>
    <property type="match status" value="1"/>
</dbReference>
<dbReference type="Gene3D" id="3.30.70.20">
    <property type="match status" value="1"/>
</dbReference>
<dbReference type="SUPFAM" id="SSF56281">
    <property type="entry name" value="Metallo-hydrolase/oxidoreductase"/>
    <property type="match status" value="1"/>
</dbReference>
<accession>A0ABR9V4V4</accession>
<protein>
    <submittedName>
        <fullName evidence="2">MBL fold metallo-hydrolase</fullName>
    </submittedName>
</protein>
<dbReference type="InterPro" id="IPR001279">
    <property type="entry name" value="Metallo-B-lactamas"/>
</dbReference>
<dbReference type="EMBL" id="JADEWC010000019">
    <property type="protein sequence ID" value="MBE9222923.1"/>
    <property type="molecule type" value="Genomic_DNA"/>
</dbReference>
<dbReference type="Pfam" id="PF13370">
    <property type="entry name" value="Fer4_13"/>
    <property type="match status" value="1"/>
</dbReference>
<sequence>MASLTEKREENVSGNFYVDSSCIDCDTCRWMAKSTFSRFGQQSAVYHQPSNVQEKIKALQALLSCPTNSIGVVMSSDKIKEAEDTFPILVDENVYHCGYHSPKSFAAASYFIQREEGNILVDSPRFNPALVKKLEEMGGVRYMYLTHRDDIADHQKFHEYFKCDRLLHRDEITKETKNIEIPLDIDQPLQFTPDITIIPVPGHTQGHTIMLYKNKFFFTGDHLAWSDQLNTIIAFKNHCWYSWETLVKSTETLTEYSFSWLLPGHGRRHHASPEIMQQELRDCIRWMQTTI</sequence>
<name>A0ABR9V4V4_9CHRO</name>
<evidence type="ECO:0000313" key="3">
    <source>
        <dbReference type="Proteomes" id="UP000654604"/>
    </source>
</evidence>
<feature type="domain" description="Metallo-beta-lactamase" evidence="1">
    <location>
        <begin position="106"/>
        <end position="265"/>
    </location>
</feature>
<dbReference type="InterPro" id="IPR036866">
    <property type="entry name" value="RibonucZ/Hydroxyglut_hydro"/>
</dbReference>
<comment type="caution">
    <text evidence="2">The sequence shown here is derived from an EMBL/GenBank/DDBJ whole genome shotgun (WGS) entry which is preliminary data.</text>
</comment>
<gene>
    <name evidence="2" type="ORF">IQ215_09480</name>
</gene>
<proteinExistence type="predicted"/>
<reference evidence="2 3" key="1">
    <citation type="submission" date="2020-10" db="EMBL/GenBank/DDBJ databases">
        <authorList>
            <person name="Castelo-Branco R."/>
            <person name="Eusebio N."/>
            <person name="Adriana R."/>
            <person name="Vieira A."/>
            <person name="Brugerolle De Fraissinette N."/>
            <person name="Rezende De Castro R."/>
            <person name="Schneider M.P."/>
            <person name="Vasconcelos V."/>
            <person name="Leao P.N."/>
        </authorList>
    </citation>
    <scope>NUCLEOTIDE SEQUENCE [LARGE SCALE GENOMIC DNA]</scope>
    <source>
        <strain evidence="2 3">LEGE 03274</strain>
    </source>
</reference>
<dbReference type="SMART" id="SM00849">
    <property type="entry name" value="Lactamase_B"/>
    <property type="match status" value="1"/>
</dbReference>
<keyword evidence="3" id="KW-1185">Reference proteome</keyword>
<evidence type="ECO:0000313" key="2">
    <source>
        <dbReference type="EMBL" id="MBE9222923.1"/>
    </source>
</evidence>